<dbReference type="Proteomes" id="UP000237347">
    <property type="component" value="Unassembled WGS sequence"/>
</dbReference>
<dbReference type="SUPFAM" id="SSF51735">
    <property type="entry name" value="NAD(P)-binding Rossmann-fold domains"/>
    <property type="match status" value="1"/>
</dbReference>
<keyword evidence="2" id="KW-1185">Reference proteome</keyword>
<gene>
    <name evidence="1" type="ORF">CFP56_029147</name>
</gene>
<organism evidence="1 2">
    <name type="scientific">Quercus suber</name>
    <name type="common">Cork oak</name>
    <dbReference type="NCBI Taxonomy" id="58331"/>
    <lineage>
        <taxon>Eukaryota</taxon>
        <taxon>Viridiplantae</taxon>
        <taxon>Streptophyta</taxon>
        <taxon>Embryophyta</taxon>
        <taxon>Tracheophyta</taxon>
        <taxon>Spermatophyta</taxon>
        <taxon>Magnoliopsida</taxon>
        <taxon>eudicotyledons</taxon>
        <taxon>Gunneridae</taxon>
        <taxon>Pentapetalae</taxon>
        <taxon>rosids</taxon>
        <taxon>fabids</taxon>
        <taxon>Fagales</taxon>
        <taxon>Fagaceae</taxon>
        <taxon>Quercus</taxon>
    </lineage>
</organism>
<evidence type="ECO:0000313" key="2">
    <source>
        <dbReference type="Proteomes" id="UP000237347"/>
    </source>
</evidence>
<accession>A0AAW0MCN3</accession>
<dbReference type="EMBL" id="PKMF04000004">
    <property type="protein sequence ID" value="KAK7860939.1"/>
    <property type="molecule type" value="Genomic_DNA"/>
</dbReference>
<evidence type="ECO:0000313" key="1">
    <source>
        <dbReference type="EMBL" id="KAK7860939.1"/>
    </source>
</evidence>
<protein>
    <submittedName>
        <fullName evidence="1">Uncharacterized protein</fullName>
    </submittedName>
</protein>
<proteinExistence type="predicted"/>
<dbReference type="AlphaFoldDB" id="A0AAW0MCN3"/>
<dbReference type="InterPro" id="IPR036291">
    <property type="entry name" value="NAD(P)-bd_dom_sf"/>
</dbReference>
<name>A0AAW0MCN3_QUESU</name>
<sequence length="82" mass="8880">MKKILVTGATGSLGGSYARPFQQATCPSVGPTHQRPLLPPPPTDAAAIEIVYRDVTDYSPSSLLLWLPRHLPRGCRRRALAS</sequence>
<comment type="caution">
    <text evidence="1">The sequence shown here is derived from an EMBL/GenBank/DDBJ whole genome shotgun (WGS) entry which is preliminary data.</text>
</comment>
<reference evidence="1 2" key="1">
    <citation type="journal article" date="2018" name="Sci. Data">
        <title>The draft genome sequence of cork oak.</title>
        <authorList>
            <person name="Ramos A.M."/>
            <person name="Usie A."/>
            <person name="Barbosa P."/>
            <person name="Barros P.M."/>
            <person name="Capote T."/>
            <person name="Chaves I."/>
            <person name="Simoes F."/>
            <person name="Abreu I."/>
            <person name="Carrasquinho I."/>
            <person name="Faro C."/>
            <person name="Guimaraes J.B."/>
            <person name="Mendonca D."/>
            <person name="Nobrega F."/>
            <person name="Rodrigues L."/>
            <person name="Saibo N.J.M."/>
            <person name="Varela M.C."/>
            <person name="Egas C."/>
            <person name="Matos J."/>
            <person name="Miguel C.M."/>
            <person name="Oliveira M.M."/>
            <person name="Ricardo C.P."/>
            <person name="Goncalves S."/>
        </authorList>
    </citation>
    <scope>NUCLEOTIDE SEQUENCE [LARGE SCALE GENOMIC DNA]</scope>
    <source>
        <strain evidence="2">cv. HL8</strain>
    </source>
</reference>